<dbReference type="Proteomes" id="UP000245959">
    <property type="component" value="Unassembled WGS sequence"/>
</dbReference>
<evidence type="ECO:0000256" key="1">
    <source>
        <dbReference type="ARBA" id="ARBA00004141"/>
    </source>
</evidence>
<feature type="transmembrane region" description="Helical" evidence="5">
    <location>
        <begin position="139"/>
        <end position="156"/>
    </location>
</feature>
<protein>
    <submittedName>
        <fullName evidence="6">O-antigen/teichoic acid export membrane protein</fullName>
    </submittedName>
</protein>
<feature type="transmembrane region" description="Helical" evidence="5">
    <location>
        <begin position="407"/>
        <end position="428"/>
    </location>
</feature>
<feature type="transmembrane region" description="Helical" evidence="5">
    <location>
        <begin position="113"/>
        <end position="133"/>
    </location>
</feature>
<evidence type="ECO:0000256" key="3">
    <source>
        <dbReference type="ARBA" id="ARBA00022989"/>
    </source>
</evidence>
<keyword evidence="3 5" id="KW-1133">Transmembrane helix</keyword>
<accession>A0A2U1B906</accession>
<evidence type="ECO:0000256" key="2">
    <source>
        <dbReference type="ARBA" id="ARBA00022692"/>
    </source>
</evidence>
<dbReference type="InterPro" id="IPR052556">
    <property type="entry name" value="PolySynth_Transporter"/>
</dbReference>
<evidence type="ECO:0000313" key="7">
    <source>
        <dbReference type="Proteomes" id="UP000245959"/>
    </source>
</evidence>
<feature type="transmembrane region" description="Helical" evidence="5">
    <location>
        <begin position="71"/>
        <end position="93"/>
    </location>
</feature>
<feature type="transmembrane region" description="Helical" evidence="5">
    <location>
        <begin position="193"/>
        <end position="215"/>
    </location>
</feature>
<evidence type="ECO:0000256" key="5">
    <source>
        <dbReference type="SAM" id="Phobius"/>
    </source>
</evidence>
<sequence length="459" mass="51135">MRKFTARSRKNRFQMLNAAKEFLKRAFHHDGVRRYGANTLWLMAEKVIRLAVGFSVGVYVARSLGPTQYGLLNYAISYVAIFSVISTLGLDQIVLRELVRHPEQSDRLLGTTFGLRLAGTGIMLTLLAFSLFFHPAGGGLIAIIGAGYCCSAFQVIEFYFQSKVRSKYIALSQIIALLVVSGCKIWAAGQGAALYWFAGIEAFYMVLMFLIYLVFFQSREGDCRNWRFDSRIARAILTDSWPYLLTSIAGMGYLRIDQLMLRYMQGDAAVGCYSVAMRLVELLYVIPTILGNSFLPAVIQAVGCSRETYRVRLLGFLSLMFYVGLTLSVLPMLAAGLITVVYGAAYAPAVPVFLIGLWRVLFCSMGVASGGYLLNQNLQRYSMLFAWIGFAFNIGMNYILISRLGEVGAAVAAVLSGGVIVYGLPCCFTPTRGLFRLLVRALNPLWIRRGWKEINRREI</sequence>
<feature type="transmembrane region" description="Helical" evidence="5">
    <location>
        <begin position="47"/>
        <end position="65"/>
    </location>
</feature>
<reference evidence="6 7" key="1">
    <citation type="submission" date="2018-04" db="EMBL/GenBank/DDBJ databases">
        <title>Genomic Encyclopedia of Type Strains, Phase IV (KMG-IV): sequencing the most valuable type-strain genomes for metagenomic binning, comparative biology and taxonomic classification.</title>
        <authorList>
            <person name="Goeker M."/>
        </authorList>
    </citation>
    <scope>NUCLEOTIDE SEQUENCE [LARGE SCALE GENOMIC DNA]</scope>
    <source>
        <strain evidence="6 7">DSM 14823</strain>
    </source>
</reference>
<dbReference type="CDD" id="cd13128">
    <property type="entry name" value="MATE_Wzx_like"/>
    <property type="match status" value="1"/>
</dbReference>
<evidence type="ECO:0000313" key="6">
    <source>
        <dbReference type="EMBL" id="PVY45138.1"/>
    </source>
</evidence>
<feature type="transmembrane region" description="Helical" evidence="5">
    <location>
        <begin position="168"/>
        <end position="187"/>
    </location>
</feature>
<dbReference type="Pfam" id="PF01943">
    <property type="entry name" value="Polysacc_synt"/>
    <property type="match status" value="1"/>
</dbReference>
<dbReference type="GO" id="GO:0016020">
    <property type="term" value="C:membrane"/>
    <property type="evidence" value="ECO:0007669"/>
    <property type="project" value="UniProtKB-SubCell"/>
</dbReference>
<feature type="transmembrane region" description="Helical" evidence="5">
    <location>
        <begin position="381"/>
        <end position="401"/>
    </location>
</feature>
<dbReference type="PANTHER" id="PTHR43424:SF1">
    <property type="entry name" value="LOCUS PUTATIVE PROTEIN 1-RELATED"/>
    <property type="match status" value="1"/>
</dbReference>
<gene>
    <name evidence="6" type="ORF">C8D82_10352</name>
</gene>
<feature type="transmembrane region" description="Helical" evidence="5">
    <location>
        <begin position="282"/>
        <end position="302"/>
    </location>
</feature>
<dbReference type="EMBL" id="QEKH01000003">
    <property type="protein sequence ID" value="PVY45138.1"/>
    <property type="molecule type" value="Genomic_DNA"/>
</dbReference>
<keyword evidence="4 5" id="KW-0472">Membrane</keyword>
<proteinExistence type="predicted"/>
<keyword evidence="2 5" id="KW-0812">Transmembrane</keyword>
<organism evidence="6 7">
    <name type="scientific">Victivallis vadensis</name>
    <dbReference type="NCBI Taxonomy" id="172901"/>
    <lineage>
        <taxon>Bacteria</taxon>
        <taxon>Pseudomonadati</taxon>
        <taxon>Lentisphaerota</taxon>
        <taxon>Lentisphaeria</taxon>
        <taxon>Victivallales</taxon>
        <taxon>Victivallaceae</taxon>
        <taxon>Victivallis</taxon>
    </lineage>
</organism>
<feature type="transmembrane region" description="Helical" evidence="5">
    <location>
        <begin position="350"/>
        <end position="374"/>
    </location>
</feature>
<feature type="transmembrane region" description="Helical" evidence="5">
    <location>
        <begin position="236"/>
        <end position="256"/>
    </location>
</feature>
<comment type="caution">
    <text evidence="6">The sequence shown here is derived from an EMBL/GenBank/DDBJ whole genome shotgun (WGS) entry which is preliminary data.</text>
</comment>
<keyword evidence="7" id="KW-1185">Reference proteome</keyword>
<comment type="subcellular location">
    <subcellularLocation>
        <location evidence="1">Membrane</location>
        <topology evidence="1">Multi-pass membrane protein</topology>
    </subcellularLocation>
</comment>
<feature type="transmembrane region" description="Helical" evidence="5">
    <location>
        <begin position="314"/>
        <end position="344"/>
    </location>
</feature>
<dbReference type="OrthoDB" id="103403at2"/>
<dbReference type="AlphaFoldDB" id="A0A2U1B906"/>
<evidence type="ECO:0000256" key="4">
    <source>
        <dbReference type="ARBA" id="ARBA00023136"/>
    </source>
</evidence>
<name>A0A2U1B906_9BACT</name>
<dbReference type="InterPro" id="IPR002797">
    <property type="entry name" value="Polysacc_synth"/>
</dbReference>
<dbReference type="PANTHER" id="PTHR43424">
    <property type="entry name" value="LOCUS PUTATIVE PROTEIN 1-RELATED"/>
    <property type="match status" value="1"/>
</dbReference>